<dbReference type="InterPro" id="IPR022025">
    <property type="entry name" value="Amidoligase_2"/>
</dbReference>
<comment type="caution">
    <text evidence="1">The sequence shown here is derived from an EMBL/GenBank/DDBJ whole genome shotgun (WGS) entry which is preliminary data.</text>
</comment>
<dbReference type="AlphaFoldDB" id="A0AAJ0M7Y5"/>
<keyword evidence="2" id="KW-1185">Reference proteome</keyword>
<proteinExistence type="predicted"/>
<evidence type="ECO:0000313" key="1">
    <source>
        <dbReference type="EMBL" id="KAK3340023.1"/>
    </source>
</evidence>
<dbReference type="Pfam" id="PF12224">
    <property type="entry name" value="Amidoligase_2"/>
    <property type="match status" value="1"/>
</dbReference>
<accession>A0AAJ0M7Y5</accession>
<dbReference type="PANTHER" id="PTHR36847:SF1">
    <property type="entry name" value="AMIDOLIGASE ENZYME"/>
    <property type="match status" value="1"/>
</dbReference>
<dbReference type="Proteomes" id="UP001275084">
    <property type="component" value="Unassembled WGS sequence"/>
</dbReference>
<reference evidence="1" key="2">
    <citation type="submission" date="2023-06" db="EMBL/GenBank/DDBJ databases">
        <authorList>
            <consortium name="Lawrence Berkeley National Laboratory"/>
            <person name="Haridas S."/>
            <person name="Hensen N."/>
            <person name="Bonometti L."/>
            <person name="Westerberg I."/>
            <person name="Brannstrom I.O."/>
            <person name="Guillou S."/>
            <person name="Cros-Aarteil S."/>
            <person name="Calhoun S."/>
            <person name="Kuo A."/>
            <person name="Mondo S."/>
            <person name="Pangilinan J."/>
            <person name="Riley R."/>
            <person name="Labutti K."/>
            <person name="Andreopoulos B."/>
            <person name="Lipzen A."/>
            <person name="Chen C."/>
            <person name="Yanf M."/>
            <person name="Daum C."/>
            <person name="Ng V."/>
            <person name="Clum A."/>
            <person name="Steindorff A."/>
            <person name="Ohm R."/>
            <person name="Martin F."/>
            <person name="Silar P."/>
            <person name="Natvig D."/>
            <person name="Lalanne C."/>
            <person name="Gautier V."/>
            <person name="Ament-Velasquez S.L."/>
            <person name="Kruys A."/>
            <person name="Hutchinson M.I."/>
            <person name="Powell A.J."/>
            <person name="Barry K."/>
            <person name="Miller A.N."/>
            <person name="Grigoriev I.V."/>
            <person name="Debuchy R."/>
            <person name="Gladieux P."/>
            <person name="Thoren M.H."/>
            <person name="Johannesson H."/>
        </authorList>
    </citation>
    <scope>NUCLEOTIDE SEQUENCE</scope>
    <source>
        <strain evidence="1">CBS 955.72</strain>
    </source>
</reference>
<name>A0AAJ0M7Y5_9PEZI</name>
<dbReference type="EMBL" id="JAUIQD010000009">
    <property type="protein sequence ID" value="KAK3340023.1"/>
    <property type="molecule type" value="Genomic_DNA"/>
</dbReference>
<gene>
    <name evidence="1" type="ORF">B0T25DRAFT_636401</name>
</gene>
<sequence length="276" mass="31263">MASPHASSPNSLKGYTFGVEVESVVMPYSGNAAYTQVDWYRQLAEVLSSRDLPATYDNLQQYRKHPEFYSAKWFVTLCMEVVSPKLTTAQPVTKILSEFWEAMKADFDIQIDSSCGGHVHVTPLRESAKFTLPELKRIAFAVAVYEEYVCAILPPSRRDNKWCQPNSQTHGKRRGLTLTLGKGRGDPELRTVAKEIEELVGETGLCEYMQRSRYVLWNFQNTFPDPRLGSYSGTVEFRGASQFRNSQGTLSWVAFVLGFITLAEEEVSLCDKFERP</sequence>
<dbReference type="PANTHER" id="PTHR36847">
    <property type="entry name" value="AMIDOLIGASE ENZYME"/>
    <property type="match status" value="1"/>
</dbReference>
<protein>
    <submittedName>
        <fullName evidence="1">Swim zinc finger domain protein</fullName>
    </submittedName>
</protein>
<evidence type="ECO:0000313" key="2">
    <source>
        <dbReference type="Proteomes" id="UP001275084"/>
    </source>
</evidence>
<reference evidence="1" key="1">
    <citation type="journal article" date="2023" name="Mol. Phylogenet. Evol.">
        <title>Genome-scale phylogeny and comparative genomics of the fungal order Sordariales.</title>
        <authorList>
            <person name="Hensen N."/>
            <person name="Bonometti L."/>
            <person name="Westerberg I."/>
            <person name="Brannstrom I.O."/>
            <person name="Guillou S."/>
            <person name="Cros-Aarteil S."/>
            <person name="Calhoun S."/>
            <person name="Haridas S."/>
            <person name="Kuo A."/>
            <person name="Mondo S."/>
            <person name="Pangilinan J."/>
            <person name="Riley R."/>
            <person name="LaButti K."/>
            <person name="Andreopoulos B."/>
            <person name="Lipzen A."/>
            <person name="Chen C."/>
            <person name="Yan M."/>
            <person name="Daum C."/>
            <person name="Ng V."/>
            <person name="Clum A."/>
            <person name="Steindorff A."/>
            <person name="Ohm R.A."/>
            <person name="Martin F."/>
            <person name="Silar P."/>
            <person name="Natvig D.O."/>
            <person name="Lalanne C."/>
            <person name="Gautier V."/>
            <person name="Ament-Velasquez S.L."/>
            <person name="Kruys A."/>
            <person name="Hutchinson M.I."/>
            <person name="Powell A.J."/>
            <person name="Barry K."/>
            <person name="Miller A.N."/>
            <person name="Grigoriev I.V."/>
            <person name="Debuchy R."/>
            <person name="Gladieux P."/>
            <person name="Hiltunen Thoren M."/>
            <person name="Johannesson H."/>
        </authorList>
    </citation>
    <scope>NUCLEOTIDE SEQUENCE</scope>
    <source>
        <strain evidence="1">CBS 955.72</strain>
    </source>
</reference>
<organism evidence="1 2">
    <name type="scientific">Lasiosphaeria hispida</name>
    <dbReference type="NCBI Taxonomy" id="260671"/>
    <lineage>
        <taxon>Eukaryota</taxon>
        <taxon>Fungi</taxon>
        <taxon>Dikarya</taxon>
        <taxon>Ascomycota</taxon>
        <taxon>Pezizomycotina</taxon>
        <taxon>Sordariomycetes</taxon>
        <taxon>Sordariomycetidae</taxon>
        <taxon>Sordariales</taxon>
        <taxon>Lasiosphaeriaceae</taxon>
        <taxon>Lasiosphaeria</taxon>
    </lineage>
</organism>